<dbReference type="Pfam" id="PF08281">
    <property type="entry name" value="Sigma70_r4_2"/>
    <property type="match status" value="1"/>
</dbReference>
<dbReference type="GO" id="GO:0006352">
    <property type="term" value="P:DNA-templated transcription initiation"/>
    <property type="evidence" value="ECO:0007669"/>
    <property type="project" value="InterPro"/>
</dbReference>
<accession>A0A167GWZ3</accession>
<dbReference type="Gene3D" id="1.10.1740.10">
    <property type="match status" value="1"/>
</dbReference>
<evidence type="ECO:0000313" key="9">
    <source>
        <dbReference type="Proteomes" id="UP000077013"/>
    </source>
</evidence>
<dbReference type="GO" id="GO:0003677">
    <property type="term" value="F:DNA binding"/>
    <property type="evidence" value="ECO:0007669"/>
    <property type="project" value="UniProtKB-KW"/>
</dbReference>
<proteinExistence type="inferred from homology"/>
<dbReference type="STRING" id="1763537.ULVI_10905"/>
<keyword evidence="5" id="KW-0804">Transcription</keyword>
<dbReference type="CDD" id="cd06171">
    <property type="entry name" value="Sigma70_r4"/>
    <property type="match status" value="1"/>
</dbReference>
<evidence type="ECO:0000259" key="7">
    <source>
        <dbReference type="Pfam" id="PF08281"/>
    </source>
</evidence>
<feature type="domain" description="RNA polymerase sigma factor 70 region 4 type 2" evidence="7">
    <location>
        <begin position="121"/>
        <end position="171"/>
    </location>
</feature>
<dbReference type="GO" id="GO:0016987">
    <property type="term" value="F:sigma factor activity"/>
    <property type="evidence" value="ECO:0007669"/>
    <property type="project" value="UniProtKB-KW"/>
</dbReference>
<dbReference type="AlphaFoldDB" id="A0A167GWZ3"/>
<dbReference type="PANTHER" id="PTHR43133">
    <property type="entry name" value="RNA POLYMERASE ECF-TYPE SIGMA FACTO"/>
    <property type="match status" value="1"/>
</dbReference>
<keyword evidence="9" id="KW-1185">Reference proteome</keyword>
<gene>
    <name evidence="8" type="ORF">ULVI_10905</name>
</gene>
<comment type="caution">
    <text evidence="8">The sequence shown here is derived from an EMBL/GenBank/DDBJ whole genome shotgun (WGS) entry which is preliminary data.</text>
</comment>
<dbReference type="Pfam" id="PF04542">
    <property type="entry name" value="Sigma70_r2"/>
    <property type="match status" value="1"/>
</dbReference>
<dbReference type="InterPro" id="IPR013325">
    <property type="entry name" value="RNA_pol_sigma_r2"/>
</dbReference>
<dbReference type="RefSeq" id="WP_068592744.1">
    <property type="nucleotide sequence ID" value="NZ_LRXL01000045.1"/>
</dbReference>
<evidence type="ECO:0000256" key="2">
    <source>
        <dbReference type="ARBA" id="ARBA00023015"/>
    </source>
</evidence>
<dbReference type="InterPro" id="IPR039425">
    <property type="entry name" value="RNA_pol_sigma-70-like"/>
</dbReference>
<evidence type="ECO:0000256" key="1">
    <source>
        <dbReference type="ARBA" id="ARBA00010641"/>
    </source>
</evidence>
<dbReference type="InterPro" id="IPR013249">
    <property type="entry name" value="RNA_pol_sigma70_r4_t2"/>
</dbReference>
<dbReference type="InterPro" id="IPR007627">
    <property type="entry name" value="RNA_pol_sigma70_r2"/>
</dbReference>
<dbReference type="SUPFAM" id="SSF88659">
    <property type="entry name" value="Sigma3 and sigma4 domains of RNA polymerase sigma factors"/>
    <property type="match status" value="1"/>
</dbReference>
<evidence type="ECO:0000256" key="5">
    <source>
        <dbReference type="ARBA" id="ARBA00023163"/>
    </source>
</evidence>
<keyword evidence="4" id="KW-0238">DNA-binding</keyword>
<dbReference type="InterPro" id="IPR014284">
    <property type="entry name" value="RNA_pol_sigma-70_dom"/>
</dbReference>
<comment type="similarity">
    <text evidence="1">Belongs to the sigma-70 factor family. ECF subfamily.</text>
</comment>
<keyword evidence="3" id="KW-0731">Sigma factor</keyword>
<dbReference type="EMBL" id="LRXL01000045">
    <property type="protein sequence ID" value="OAB77990.1"/>
    <property type="molecule type" value="Genomic_DNA"/>
</dbReference>
<dbReference type="NCBIfam" id="TIGR02937">
    <property type="entry name" value="sigma70-ECF"/>
    <property type="match status" value="1"/>
</dbReference>
<dbReference type="InterPro" id="IPR013324">
    <property type="entry name" value="RNA_pol_sigma_r3/r4-like"/>
</dbReference>
<dbReference type="PANTHER" id="PTHR43133:SF8">
    <property type="entry name" value="RNA POLYMERASE SIGMA FACTOR HI_1459-RELATED"/>
    <property type="match status" value="1"/>
</dbReference>
<dbReference type="Proteomes" id="UP000077013">
    <property type="component" value="Unassembled WGS sequence"/>
</dbReference>
<name>A0A167GWZ3_9FLAO</name>
<evidence type="ECO:0000256" key="4">
    <source>
        <dbReference type="ARBA" id="ARBA00023125"/>
    </source>
</evidence>
<dbReference type="SUPFAM" id="SSF88946">
    <property type="entry name" value="Sigma2 domain of RNA polymerase sigma factors"/>
    <property type="match status" value="1"/>
</dbReference>
<keyword evidence="2" id="KW-0805">Transcription regulation</keyword>
<dbReference type="OrthoDB" id="1027298at2"/>
<reference evidence="8 9" key="1">
    <citation type="submission" date="2016-02" db="EMBL/GenBank/DDBJ databases">
        <title>Ulvibacter sp. LPB0005, isolated from Thais luteostoma.</title>
        <authorList>
            <person name="Shin S.-K."/>
            <person name="Yi H."/>
        </authorList>
    </citation>
    <scope>NUCLEOTIDE SEQUENCE [LARGE SCALE GENOMIC DNA]</scope>
    <source>
        <strain evidence="8 9">LPB0005</strain>
    </source>
</reference>
<evidence type="ECO:0000259" key="6">
    <source>
        <dbReference type="Pfam" id="PF04542"/>
    </source>
</evidence>
<sequence length="187" mass="21748">MTNQDDSFYINKVKQGDLQAYTYLVDKYKNMAFSIALKLSRNTEDAEDAVQESFIKAYHKIDTFAYNSKFSTWLYSIVYRTTAYNLRKNTISTQEITDTTFHNLEDDENTDLSDAEQKRFITEAIDKLPEIESIIITLFYLNDNTIAEIESITGLSKSNIKVKLFRARKALKIELKHILKDEIKSIL</sequence>
<evidence type="ECO:0000256" key="3">
    <source>
        <dbReference type="ARBA" id="ARBA00023082"/>
    </source>
</evidence>
<protein>
    <submittedName>
        <fullName evidence="8">RNA polymerase subunit sigma-24</fullName>
    </submittedName>
</protein>
<evidence type="ECO:0000313" key="8">
    <source>
        <dbReference type="EMBL" id="OAB77990.1"/>
    </source>
</evidence>
<feature type="domain" description="RNA polymerase sigma-70 region 2" evidence="6">
    <location>
        <begin position="24"/>
        <end position="89"/>
    </location>
</feature>
<organism evidence="8 9">
    <name type="scientific">Cochleicola gelatinilyticus</name>
    <dbReference type="NCBI Taxonomy" id="1763537"/>
    <lineage>
        <taxon>Bacteria</taxon>
        <taxon>Pseudomonadati</taxon>
        <taxon>Bacteroidota</taxon>
        <taxon>Flavobacteriia</taxon>
        <taxon>Flavobacteriales</taxon>
        <taxon>Flavobacteriaceae</taxon>
        <taxon>Cochleicola</taxon>
    </lineage>
</organism>
<dbReference type="Gene3D" id="1.10.10.10">
    <property type="entry name" value="Winged helix-like DNA-binding domain superfamily/Winged helix DNA-binding domain"/>
    <property type="match status" value="1"/>
</dbReference>
<dbReference type="InterPro" id="IPR036388">
    <property type="entry name" value="WH-like_DNA-bd_sf"/>
</dbReference>